<protein>
    <recommendedName>
        <fullName evidence="5">SmpA / OmlA family protein</fullName>
    </recommendedName>
</protein>
<evidence type="ECO:0000256" key="1">
    <source>
        <dbReference type="SAM" id="MobiDB-lite"/>
    </source>
</evidence>
<reference evidence="4" key="1">
    <citation type="submission" date="2017-06" db="EMBL/GenBank/DDBJ databases">
        <authorList>
            <person name="Varghese N."/>
            <person name="Submissions S."/>
        </authorList>
    </citation>
    <scope>NUCLEOTIDE SEQUENCE [LARGE SCALE GENOMIC DNA]</scope>
    <source>
        <strain evidence="4">Ca-68</strain>
    </source>
</reference>
<sequence>MVLNKKCLLVMGALLASIMITTPVVAEPAKKTYTEEEFLSAFGNKTRDAVAKQLGQPLKKEQSVKPSNASNVIGRPTEKEGKPDQVEMWYYKELVKYDPKRAPYKTIELTFVNDKCVNIAFFNNR</sequence>
<dbReference type="EMBL" id="FZOA01000005">
    <property type="protein sequence ID" value="SNR84762.1"/>
    <property type="molecule type" value="Genomic_DNA"/>
</dbReference>
<feature type="region of interest" description="Disordered" evidence="1">
    <location>
        <begin position="55"/>
        <end position="80"/>
    </location>
</feature>
<accession>A0A238ZNN1</accession>
<evidence type="ECO:0000313" key="4">
    <source>
        <dbReference type="Proteomes" id="UP000198305"/>
    </source>
</evidence>
<keyword evidence="2" id="KW-0732">Signal</keyword>
<keyword evidence="4" id="KW-1185">Reference proteome</keyword>
<evidence type="ECO:0008006" key="5">
    <source>
        <dbReference type="Google" id="ProtNLM"/>
    </source>
</evidence>
<gene>
    <name evidence="3" type="ORF">SAMN05192560_1390</name>
</gene>
<proteinExistence type="predicted"/>
<evidence type="ECO:0000313" key="3">
    <source>
        <dbReference type="EMBL" id="SNR84762.1"/>
    </source>
</evidence>
<dbReference type="Proteomes" id="UP000198305">
    <property type="component" value="Unassembled WGS sequence"/>
</dbReference>
<name>A0A238ZNN1_9PROT</name>
<organism evidence="3 4">
    <name type="scientific">Methylobacillus rhizosphaerae</name>
    <dbReference type="NCBI Taxonomy" id="551994"/>
    <lineage>
        <taxon>Bacteria</taxon>
        <taxon>Pseudomonadati</taxon>
        <taxon>Pseudomonadota</taxon>
        <taxon>Betaproteobacteria</taxon>
        <taxon>Nitrosomonadales</taxon>
        <taxon>Methylophilaceae</taxon>
        <taxon>Methylobacillus</taxon>
    </lineage>
</organism>
<evidence type="ECO:0000256" key="2">
    <source>
        <dbReference type="SAM" id="SignalP"/>
    </source>
</evidence>
<feature type="chain" id="PRO_5012760130" description="SmpA / OmlA family protein" evidence="2">
    <location>
        <begin position="27"/>
        <end position="125"/>
    </location>
</feature>
<dbReference type="RefSeq" id="WP_179212101.1">
    <property type="nucleotide sequence ID" value="NZ_FZOA01000005.1"/>
</dbReference>
<dbReference type="AlphaFoldDB" id="A0A238ZNN1"/>
<feature type="signal peptide" evidence="2">
    <location>
        <begin position="1"/>
        <end position="26"/>
    </location>
</feature>